<protein>
    <submittedName>
        <fullName evidence="8">Aromatic ring-hydroxylating dioxygenase subunit alpha</fullName>
    </submittedName>
</protein>
<dbReference type="SUPFAM" id="SSF55961">
    <property type="entry name" value="Bet v1-like"/>
    <property type="match status" value="1"/>
</dbReference>
<keyword evidence="3" id="KW-0479">Metal-binding</keyword>
<keyword evidence="4" id="KW-0560">Oxidoreductase</keyword>
<keyword evidence="9" id="KW-1185">Reference proteome</keyword>
<dbReference type="Pfam" id="PF00848">
    <property type="entry name" value="Ring_hydroxyl_A"/>
    <property type="match status" value="1"/>
</dbReference>
<dbReference type="Gene3D" id="2.102.10.10">
    <property type="entry name" value="Rieske [2Fe-2S] iron-sulphur domain"/>
    <property type="match status" value="1"/>
</dbReference>
<comment type="cofactor">
    <cofactor evidence="1">
        <name>Fe cation</name>
        <dbReference type="ChEBI" id="CHEBI:24875"/>
    </cofactor>
</comment>
<dbReference type="Proteomes" id="UP000515292">
    <property type="component" value="Chromosome"/>
</dbReference>
<dbReference type="SUPFAM" id="SSF50022">
    <property type="entry name" value="ISP domain"/>
    <property type="match status" value="1"/>
</dbReference>
<dbReference type="GO" id="GO:0051537">
    <property type="term" value="F:2 iron, 2 sulfur cluster binding"/>
    <property type="evidence" value="ECO:0007669"/>
    <property type="project" value="UniProtKB-KW"/>
</dbReference>
<dbReference type="PANTHER" id="PTHR43756:SF5">
    <property type="entry name" value="CHOLINE MONOOXYGENASE, CHLOROPLASTIC"/>
    <property type="match status" value="1"/>
</dbReference>
<evidence type="ECO:0000259" key="7">
    <source>
        <dbReference type="PROSITE" id="PS51296"/>
    </source>
</evidence>
<organism evidence="8 9">
    <name type="scientific">Sandaracinobacteroides saxicola</name>
    <dbReference type="NCBI Taxonomy" id="2759707"/>
    <lineage>
        <taxon>Bacteria</taxon>
        <taxon>Pseudomonadati</taxon>
        <taxon>Pseudomonadota</taxon>
        <taxon>Alphaproteobacteria</taxon>
        <taxon>Sphingomonadales</taxon>
        <taxon>Sphingosinicellaceae</taxon>
        <taxon>Sandaracinobacteroides</taxon>
    </lineage>
</organism>
<dbReference type="GO" id="GO:0005506">
    <property type="term" value="F:iron ion binding"/>
    <property type="evidence" value="ECO:0007669"/>
    <property type="project" value="InterPro"/>
</dbReference>
<dbReference type="PANTHER" id="PTHR43756">
    <property type="entry name" value="CHOLINE MONOOXYGENASE, CHLOROPLASTIC"/>
    <property type="match status" value="1"/>
</dbReference>
<dbReference type="AlphaFoldDB" id="A0A7G5IMP8"/>
<dbReference type="GO" id="GO:0051213">
    <property type="term" value="F:dioxygenase activity"/>
    <property type="evidence" value="ECO:0007669"/>
    <property type="project" value="UniProtKB-KW"/>
</dbReference>
<accession>A0A7G5IMP8</accession>
<feature type="domain" description="Rieske" evidence="7">
    <location>
        <begin position="56"/>
        <end position="165"/>
    </location>
</feature>
<dbReference type="PRINTS" id="PR00090">
    <property type="entry name" value="RNGDIOXGNASE"/>
</dbReference>
<dbReference type="InterPro" id="IPR017941">
    <property type="entry name" value="Rieske_2Fe-2S"/>
</dbReference>
<evidence type="ECO:0000256" key="4">
    <source>
        <dbReference type="ARBA" id="ARBA00023002"/>
    </source>
</evidence>
<keyword evidence="6" id="KW-0411">Iron-sulfur</keyword>
<evidence type="ECO:0000256" key="2">
    <source>
        <dbReference type="ARBA" id="ARBA00022714"/>
    </source>
</evidence>
<sequence length="432" mass="49572">MDPKQIPFERLNPGRTSDSAVKYPDPHLGYERIPASRYTSPAFMKREWERLWTKAWLLGGREEMIPEAGDWMTHEVGTESFIFARQADGSVRGFFNVCPHRGNRIVAKDSVGSSPSFKCGYHHWEWHTDGTQKHIPDLETFPQLPGCVLHLKAVRVDSWGGFFWFTMDADAGSLADWLGEIPAHLDRYGFDRQKLVDWKTIEWDCNWKASVDAFNETYHVQGIHPELLSWLDDYNVQIDCFGLHNRYLVPFTTPSPHYPDQVKLSDVMRAMAEGAGLNADDYEGNPRALRLAIQRAKRAMTDSIYPYAALSDDQLSDDYHYMIFPNVTMNIYAESMLLFVSRPHASDPNKMLYDVMIFGHLAPDTPHMLPEHLTFRHGQTSLGLVLDQDAHNLPRVQEGMNSKAFEGLILGTQELRIRHFHKVLMDFVGEDD</sequence>
<dbReference type="Pfam" id="PF00355">
    <property type="entry name" value="Rieske"/>
    <property type="match status" value="1"/>
</dbReference>
<dbReference type="EMBL" id="CP059851">
    <property type="protein sequence ID" value="QMW24640.1"/>
    <property type="molecule type" value="Genomic_DNA"/>
</dbReference>
<keyword evidence="2" id="KW-0001">2Fe-2S</keyword>
<dbReference type="InterPro" id="IPR015879">
    <property type="entry name" value="Ring_hydroxy_dOase_asu_C_dom"/>
</dbReference>
<keyword evidence="5" id="KW-0408">Iron</keyword>
<dbReference type="Gene3D" id="3.90.380.10">
    <property type="entry name" value="Naphthalene 1,2-dioxygenase Alpha Subunit, Chain A, domain 1"/>
    <property type="match status" value="1"/>
</dbReference>
<evidence type="ECO:0000313" key="8">
    <source>
        <dbReference type="EMBL" id="QMW24640.1"/>
    </source>
</evidence>
<gene>
    <name evidence="8" type="ORF">H3309_11060</name>
</gene>
<evidence type="ECO:0000256" key="3">
    <source>
        <dbReference type="ARBA" id="ARBA00022723"/>
    </source>
</evidence>
<name>A0A7G5IMP8_9SPHN</name>
<evidence type="ECO:0000256" key="6">
    <source>
        <dbReference type="ARBA" id="ARBA00023014"/>
    </source>
</evidence>
<proteinExistence type="predicted"/>
<evidence type="ECO:0000256" key="5">
    <source>
        <dbReference type="ARBA" id="ARBA00023004"/>
    </source>
</evidence>
<evidence type="ECO:0000256" key="1">
    <source>
        <dbReference type="ARBA" id="ARBA00001962"/>
    </source>
</evidence>
<dbReference type="KEGG" id="sand:H3309_11060"/>
<dbReference type="CDD" id="cd08882">
    <property type="entry name" value="RHO_alpha_C_MupW-like"/>
    <property type="match status" value="1"/>
</dbReference>
<reference evidence="8 9" key="1">
    <citation type="submission" date="2020-07" db="EMBL/GenBank/DDBJ databases">
        <title>Complete genome sequence for Sandaracinobacter sp. M6.</title>
        <authorList>
            <person name="Tang Y."/>
            <person name="Liu Q."/>
            <person name="Guo Z."/>
            <person name="Lei P."/>
            <person name="Huang B."/>
        </authorList>
    </citation>
    <scope>NUCLEOTIDE SEQUENCE [LARGE SCALE GENOMIC DNA]</scope>
    <source>
        <strain evidence="8 9">M6</strain>
    </source>
</reference>
<dbReference type="InterPro" id="IPR001663">
    <property type="entry name" value="Rng_hydr_dOase-A"/>
</dbReference>
<dbReference type="PROSITE" id="PS51296">
    <property type="entry name" value="RIESKE"/>
    <property type="match status" value="1"/>
</dbReference>
<evidence type="ECO:0000313" key="9">
    <source>
        <dbReference type="Proteomes" id="UP000515292"/>
    </source>
</evidence>
<dbReference type="InterPro" id="IPR036922">
    <property type="entry name" value="Rieske_2Fe-2S_sf"/>
</dbReference>
<keyword evidence="8" id="KW-0223">Dioxygenase</keyword>
<dbReference type="CDD" id="cd03469">
    <property type="entry name" value="Rieske_RO_Alpha_N"/>
    <property type="match status" value="1"/>
</dbReference>